<reference evidence="1 2" key="1">
    <citation type="submission" date="2016-08" db="EMBL/GenBank/DDBJ databases">
        <authorList>
            <person name="Seilhamer J.J."/>
        </authorList>
    </citation>
    <scope>NUCLEOTIDE SEQUENCE [LARGE SCALE GENOMIC DNA]</scope>
    <source>
        <strain evidence="1 2">CCBAU 10071</strain>
    </source>
</reference>
<dbReference type="Proteomes" id="UP000183174">
    <property type="component" value="Unassembled WGS sequence"/>
</dbReference>
<accession>A0A1C3VDX3</accession>
<dbReference type="EMBL" id="FMAE01000003">
    <property type="protein sequence ID" value="SCB25895.1"/>
    <property type="molecule type" value="Genomic_DNA"/>
</dbReference>
<evidence type="ECO:0000313" key="2">
    <source>
        <dbReference type="Proteomes" id="UP000183174"/>
    </source>
</evidence>
<proteinExistence type="predicted"/>
<sequence>MSAPTKKDAIWLAGVMDSFGQIGIKGLKTFAKFKSAYPDRLEAIAAALGVDRTPSGPFAPAGISKQPHYELVIVGRDLVCLENLVVSEMRTAKRQLFEEARRKIRQLKSKMGFPIGLPNEDEE</sequence>
<gene>
    <name evidence="1" type="ORF">GA0061099_1003661</name>
</gene>
<name>A0A1C3VDX3_9BRAD</name>
<dbReference type="RefSeq" id="WP_074447716.1">
    <property type="nucleotide sequence ID" value="NZ_FMAE01000003.1"/>
</dbReference>
<evidence type="ECO:0000313" key="1">
    <source>
        <dbReference type="EMBL" id="SCB25895.1"/>
    </source>
</evidence>
<protein>
    <submittedName>
        <fullName evidence="1">Uncharacterized protein</fullName>
    </submittedName>
</protein>
<dbReference type="AlphaFoldDB" id="A0A1C3VDX3"/>
<organism evidence="1 2">
    <name type="scientific">Bradyrhizobium yuanmingense</name>
    <dbReference type="NCBI Taxonomy" id="108015"/>
    <lineage>
        <taxon>Bacteria</taxon>
        <taxon>Pseudomonadati</taxon>
        <taxon>Pseudomonadota</taxon>
        <taxon>Alphaproteobacteria</taxon>
        <taxon>Hyphomicrobiales</taxon>
        <taxon>Nitrobacteraceae</taxon>
        <taxon>Bradyrhizobium</taxon>
    </lineage>
</organism>